<evidence type="ECO:0000313" key="10">
    <source>
        <dbReference type="EMBL" id="AZI43227.1"/>
    </source>
</evidence>
<gene>
    <name evidence="10" type="ORF">EHF33_11135</name>
</gene>
<name>A0A3G8YGA7_9DEIO</name>
<evidence type="ECO:0000259" key="8">
    <source>
        <dbReference type="Pfam" id="PF02687"/>
    </source>
</evidence>
<evidence type="ECO:0000256" key="3">
    <source>
        <dbReference type="ARBA" id="ARBA00022692"/>
    </source>
</evidence>
<evidence type="ECO:0000256" key="4">
    <source>
        <dbReference type="ARBA" id="ARBA00022989"/>
    </source>
</evidence>
<dbReference type="InterPro" id="IPR025857">
    <property type="entry name" value="MacB_PCD"/>
</dbReference>
<protein>
    <submittedName>
        <fullName evidence="10">FtsX-like permease family protein</fullName>
    </submittedName>
</protein>
<dbReference type="EMBL" id="CP034183">
    <property type="protein sequence ID" value="AZI43227.1"/>
    <property type="molecule type" value="Genomic_DNA"/>
</dbReference>
<dbReference type="PANTHER" id="PTHR30572:SF4">
    <property type="entry name" value="ABC TRANSPORTER PERMEASE YTRF"/>
    <property type="match status" value="1"/>
</dbReference>
<feature type="transmembrane region" description="Helical" evidence="7">
    <location>
        <begin position="275"/>
        <end position="300"/>
    </location>
</feature>
<evidence type="ECO:0000256" key="7">
    <source>
        <dbReference type="SAM" id="Phobius"/>
    </source>
</evidence>
<dbReference type="RefSeq" id="WP_124871362.1">
    <property type="nucleotide sequence ID" value="NZ_CP034183.1"/>
</dbReference>
<keyword evidence="3 7" id="KW-0812">Transmembrane</keyword>
<evidence type="ECO:0000256" key="2">
    <source>
        <dbReference type="ARBA" id="ARBA00022475"/>
    </source>
</evidence>
<dbReference type="PANTHER" id="PTHR30572">
    <property type="entry name" value="MEMBRANE COMPONENT OF TRANSPORTER-RELATED"/>
    <property type="match status" value="1"/>
</dbReference>
<dbReference type="GO" id="GO:0005886">
    <property type="term" value="C:plasma membrane"/>
    <property type="evidence" value="ECO:0007669"/>
    <property type="project" value="UniProtKB-SubCell"/>
</dbReference>
<feature type="domain" description="ABC3 transporter permease C-terminal" evidence="8">
    <location>
        <begin position="280"/>
        <end position="395"/>
    </location>
</feature>
<dbReference type="Pfam" id="PF12704">
    <property type="entry name" value="MacB_PCD"/>
    <property type="match status" value="1"/>
</dbReference>
<evidence type="ECO:0000256" key="1">
    <source>
        <dbReference type="ARBA" id="ARBA00004651"/>
    </source>
</evidence>
<feature type="domain" description="MacB-like periplasmic core" evidence="9">
    <location>
        <begin position="21"/>
        <end position="243"/>
    </location>
</feature>
<feature type="transmembrane region" description="Helical" evidence="7">
    <location>
        <begin position="21"/>
        <end position="42"/>
    </location>
</feature>
<comment type="similarity">
    <text evidence="6">Belongs to the ABC-4 integral membrane protein family.</text>
</comment>
<feature type="transmembrane region" description="Helical" evidence="7">
    <location>
        <begin position="320"/>
        <end position="342"/>
    </location>
</feature>
<evidence type="ECO:0000256" key="6">
    <source>
        <dbReference type="ARBA" id="ARBA00038076"/>
    </source>
</evidence>
<feature type="transmembrane region" description="Helical" evidence="7">
    <location>
        <begin position="362"/>
        <end position="385"/>
    </location>
</feature>
<keyword evidence="5 7" id="KW-0472">Membrane</keyword>
<dbReference type="AlphaFoldDB" id="A0A3G8YGA7"/>
<dbReference type="Proteomes" id="UP000276417">
    <property type="component" value="Chromosome 1"/>
</dbReference>
<reference evidence="10 11" key="1">
    <citation type="submission" date="2018-11" db="EMBL/GenBank/DDBJ databases">
        <title>Deinococcus shelandsis sp. nov., isolated from South Shetland Islands soil of Antarctica.</title>
        <authorList>
            <person name="Tian J."/>
        </authorList>
    </citation>
    <scope>NUCLEOTIDE SEQUENCE [LARGE SCALE GENOMIC DNA]</scope>
    <source>
        <strain evidence="10 11">S14-83T</strain>
    </source>
</reference>
<organism evidence="10 11">
    <name type="scientific">Deinococcus psychrotolerans</name>
    <dbReference type="NCBI Taxonomy" id="2489213"/>
    <lineage>
        <taxon>Bacteria</taxon>
        <taxon>Thermotogati</taxon>
        <taxon>Deinococcota</taxon>
        <taxon>Deinococci</taxon>
        <taxon>Deinococcales</taxon>
        <taxon>Deinococcaceae</taxon>
        <taxon>Deinococcus</taxon>
    </lineage>
</organism>
<comment type="subcellular location">
    <subcellularLocation>
        <location evidence="1">Cell membrane</location>
        <topology evidence="1">Multi-pass membrane protein</topology>
    </subcellularLocation>
</comment>
<accession>A0A3G8YGA7</accession>
<evidence type="ECO:0000259" key="9">
    <source>
        <dbReference type="Pfam" id="PF12704"/>
    </source>
</evidence>
<dbReference type="InterPro" id="IPR050250">
    <property type="entry name" value="Macrolide_Exporter_MacB"/>
</dbReference>
<dbReference type="InterPro" id="IPR003838">
    <property type="entry name" value="ABC3_permease_C"/>
</dbReference>
<dbReference type="KEGG" id="dph:EHF33_11135"/>
<proteinExistence type="inferred from homology"/>
<keyword evidence="11" id="KW-1185">Reference proteome</keyword>
<keyword evidence="2" id="KW-1003">Cell membrane</keyword>
<keyword evidence="4 7" id="KW-1133">Transmembrane helix</keyword>
<evidence type="ECO:0000313" key="11">
    <source>
        <dbReference type="Proteomes" id="UP000276417"/>
    </source>
</evidence>
<evidence type="ECO:0000256" key="5">
    <source>
        <dbReference type="ARBA" id="ARBA00023136"/>
    </source>
</evidence>
<dbReference type="OrthoDB" id="9770036at2"/>
<sequence>MNVLENIQTALSAIASNKLRSLLTMLGVIIGVFAVTTMLSLGQMATQTITKQLDSIGGRTLFVQQDFSSGKPSPNFTQDDVDALASLPITNISSVPVGLQASAAGKSVSVQASGVAADYPEKARDVTLSSGRFFTASEERGAAPVMVILSTTANKLFPNQNPVGKAVRLEMLGAKGQTVSREQFTVIGVTQPQGGVFGGGQDSAYVPLSYVWRNYTERGTYSFLQFKISPQADAVRTEARLKQILERRRGSTNFQVINLDQFVQQFSQITTVLQILLAGIGGLSLLVGGIGIMNIMLVSVTERTREIGLRKALGARRGTILGQFLIEAVTLTALGGLVGYLLTVVTVTLVSLAAPKFFPQVILSPGVALLALVVSALTGVIFGVWPAQRAAALPPIEALRYE</sequence>
<dbReference type="GO" id="GO:0022857">
    <property type="term" value="F:transmembrane transporter activity"/>
    <property type="evidence" value="ECO:0007669"/>
    <property type="project" value="TreeGrafter"/>
</dbReference>
<dbReference type="Pfam" id="PF02687">
    <property type="entry name" value="FtsX"/>
    <property type="match status" value="1"/>
</dbReference>